<protein>
    <submittedName>
        <fullName evidence="4">Alpha-amylase</fullName>
    </submittedName>
</protein>
<keyword evidence="1" id="KW-0378">Hydrolase</keyword>
<accession>A0A2U2NAU5</accession>
<dbReference type="SUPFAM" id="SSF51445">
    <property type="entry name" value="(Trans)glycosidases"/>
    <property type="match status" value="1"/>
</dbReference>
<dbReference type="Gene3D" id="3.20.20.80">
    <property type="entry name" value="Glycosidases"/>
    <property type="match status" value="1"/>
</dbReference>
<dbReference type="Proteomes" id="UP000245876">
    <property type="component" value="Unassembled WGS sequence"/>
</dbReference>
<dbReference type="GO" id="GO:0016798">
    <property type="term" value="F:hydrolase activity, acting on glycosyl bonds"/>
    <property type="evidence" value="ECO:0007669"/>
    <property type="project" value="UniProtKB-KW"/>
</dbReference>
<evidence type="ECO:0000313" key="5">
    <source>
        <dbReference type="Proteomes" id="UP000245876"/>
    </source>
</evidence>
<dbReference type="PANTHER" id="PTHR10357">
    <property type="entry name" value="ALPHA-AMYLASE FAMILY MEMBER"/>
    <property type="match status" value="1"/>
</dbReference>
<dbReference type="CDD" id="cd11354">
    <property type="entry name" value="AmyAc_bac_CMD_like"/>
    <property type="match status" value="1"/>
</dbReference>
<dbReference type="AlphaFoldDB" id="A0A2U2NAU5"/>
<dbReference type="Pfam" id="PF00128">
    <property type="entry name" value="Alpha-amylase"/>
    <property type="match status" value="2"/>
</dbReference>
<keyword evidence="5" id="KW-1185">Reference proteome</keyword>
<evidence type="ECO:0000313" key="4">
    <source>
        <dbReference type="EMBL" id="PWG66217.1"/>
    </source>
</evidence>
<dbReference type="PANTHER" id="PTHR10357:SF210">
    <property type="entry name" value="MALTODEXTRIN GLUCOSIDASE"/>
    <property type="match status" value="1"/>
</dbReference>
<gene>
    <name evidence="4" type="ORF">DF196_04280</name>
</gene>
<evidence type="ECO:0000256" key="1">
    <source>
        <dbReference type="ARBA" id="ARBA00022801"/>
    </source>
</evidence>
<keyword evidence="2" id="KW-0326">Glycosidase</keyword>
<proteinExistence type="predicted"/>
<dbReference type="EMBL" id="QFFM01000007">
    <property type="protein sequence ID" value="PWG66217.1"/>
    <property type="molecule type" value="Genomic_DNA"/>
</dbReference>
<evidence type="ECO:0000259" key="3">
    <source>
        <dbReference type="SMART" id="SM00642"/>
    </source>
</evidence>
<comment type="caution">
    <text evidence="4">The sequence shown here is derived from an EMBL/GenBank/DDBJ whole genome shotgun (WGS) entry which is preliminary data.</text>
</comment>
<evidence type="ECO:0000256" key="2">
    <source>
        <dbReference type="ARBA" id="ARBA00023295"/>
    </source>
</evidence>
<dbReference type="RefSeq" id="WP_109056654.1">
    <property type="nucleotide sequence ID" value="NZ_QFFM01000007.1"/>
</dbReference>
<dbReference type="InterPro" id="IPR017853">
    <property type="entry name" value="GH"/>
</dbReference>
<dbReference type="OrthoDB" id="9802433at2"/>
<name>A0A2U2NAU5_9BIFI</name>
<feature type="domain" description="Glycosyl hydrolase family 13 catalytic" evidence="3">
    <location>
        <begin position="22"/>
        <end position="372"/>
    </location>
</feature>
<dbReference type="InterPro" id="IPR006047">
    <property type="entry name" value="GH13_cat_dom"/>
</dbReference>
<sequence>MVVNTDKGRDLPDWVRYGVFWHVYPLGFCGADIRPSGPREFHDRGLDSMVDWLGYARDLGASGLLLGPIFESRTHGYDTLDHMRVDVRLGGDAAFDRLAESCRDMGLQLILDGVFNHVSRSHPAVQAALDEASGALDPHGNPWHGLVKAHLDSDGNPALDVFEGHGDLVDLDHDSPETVEYVTRVMNHWLDRGAAGWRLDAAYAVPPAFWARVLPQVKAEHPYSWIFGEVIHGDYPRIVEESTMDSVTQYELWKSVQHALETENFFELDWNLKRHNAFLDSFVPQTFIGNHDVTRIASQIGAPKAALALAVLMTVGGVPSIYYGDEQGYVGVKQERFGGDDDVRPKFPDSPDQLSRLGEPVYRMHQALIALRRRNPWLLDARTEAITLENKRFAYRSVSADGQHSLTVSLSVEGSPTFTITGPDGTVLYHY</sequence>
<organism evidence="4 5">
    <name type="scientific">Bifidobacterium callitrichidarum</name>
    <dbReference type="NCBI Taxonomy" id="2052941"/>
    <lineage>
        <taxon>Bacteria</taxon>
        <taxon>Bacillati</taxon>
        <taxon>Actinomycetota</taxon>
        <taxon>Actinomycetes</taxon>
        <taxon>Bifidobacteriales</taxon>
        <taxon>Bifidobacteriaceae</taxon>
        <taxon>Bifidobacterium</taxon>
    </lineage>
</organism>
<dbReference type="GO" id="GO:0005975">
    <property type="term" value="P:carbohydrate metabolic process"/>
    <property type="evidence" value="ECO:0007669"/>
    <property type="project" value="InterPro"/>
</dbReference>
<dbReference type="SMART" id="SM00642">
    <property type="entry name" value="Aamy"/>
    <property type="match status" value="1"/>
</dbReference>
<reference evidence="4 5" key="1">
    <citation type="journal article" date="2018" name="Int. J. Syst. Evol. Microbiol.">
        <title>Bifidobacterium callitrichidarum sp. nov. from the faeces of the emperor tamarin (Saguinus imperator).</title>
        <authorList>
            <person name="Modesto M."/>
            <person name="Michelini S."/>
            <person name="Sansosti M.C."/>
            <person name="De Filippo C."/>
            <person name="Cavalieri D."/>
            <person name="Qvirist L."/>
            <person name="Andlid T."/>
            <person name="Spiezio C."/>
            <person name="Sandri C."/>
            <person name="Pascarelli S."/>
            <person name="Sgorbati B."/>
            <person name="Mattarelli P."/>
        </authorList>
    </citation>
    <scope>NUCLEOTIDE SEQUENCE [LARGE SCALE GENOMIC DNA]</scope>
    <source>
        <strain evidence="4 5">TRI 5</strain>
    </source>
</reference>